<dbReference type="Pfam" id="PF24764">
    <property type="entry name" value="rva_4"/>
    <property type="match status" value="1"/>
</dbReference>
<dbReference type="STRING" id="1314781.A0A165BS81"/>
<gene>
    <name evidence="2" type="ORF">EXIGLDRAFT_704201</name>
</gene>
<dbReference type="InParanoid" id="A0A165BS81"/>
<feature type="domain" description="Integrase core" evidence="1">
    <location>
        <begin position="147"/>
        <end position="229"/>
    </location>
</feature>
<sequence>MYKMAGPAHIAKLLGIHPQTVLHQLLDAGIASAALPVLALDNAPDDGQPHYVCNPDAPGCLPSTISDANLDTSVASIINQFENHSCSMVIGQLCAANILDVSRERTAQAIQHATGATAHFGRQEIHRLIHWKIVIHAFIDSYSRFVVGLDRGLYIWSKSVHNVHIEHLGVDVVKGFVAKWSNFFLALEHEHRLDCNDQFHIWLLHHLPCIKFDAMTWADGWNNHTFSRLPNHPCCQHLPTPRELYYIGVHQHGVRSLEVVDTDELPQHNIAEYSIAWEEHEDDSMMRIHWEHAANQVELDDAATQAG</sequence>
<protein>
    <recommendedName>
        <fullName evidence="1">Integrase core domain-containing protein</fullName>
    </recommendedName>
</protein>
<dbReference type="AlphaFoldDB" id="A0A165BS81"/>
<evidence type="ECO:0000313" key="2">
    <source>
        <dbReference type="EMBL" id="KZV81151.1"/>
    </source>
</evidence>
<evidence type="ECO:0000313" key="3">
    <source>
        <dbReference type="Proteomes" id="UP000077266"/>
    </source>
</evidence>
<keyword evidence="3" id="KW-1185">Reference proteome</keyword>
<dbReference type="InterPro" id="IPR058913">
    <property type="entry name" value="Integrase_dom_put"/>
</dbReference>
<proteinExistence type="predicted"/>
<dbReference type="Proteomes" id="UP000077266">
    <property type="component" value="Unassembled WGS sequence"/>
</dbReference>
<reference evidence="2 3" key="1">
    <citation type="journal article" date="2016" name="Mol. Biol. Evol.">
        <title>Comparative Genomics of Early-Diverging Mushroom-Forming Fungi Provides Insights into the Origins of Lignocellulose Decay Capabilities.</title>
        <authorList>
            <person name="Nagy L.G."/>
            <person name="Riley R."/>
            <person name="Tritt A."/>
            <person name="Adam C."/>
            <person name="Daum C."/>
            <person name="Floudas D."/>
            <person name="Sun H."/>
            <person name="Yadav J.S."/>
            <person name="Pangilinan J."/>
            <person name="Larsson K.H."/>
            <person name="Matsuura K."/>
            <person name="Barry K."/>
            <person name="Labutti K."/>
            <person name="Kuo R."/>
            <person name="Ohm R.A."/>
            <person name="Bhattacharya S.S."/>
            <person name="Shirouzu T."/>
            <person name="Yoshinaga Y."/>
            <person name="Martin F.M."/>
            <person name="Grigoriev I.V."/>
            <person name="Hibbett D.S."/>
        </authorList>
    </citation>
    <scope>NUCLEOTIDE SEQUENCE [LARGE SCALE GENOMIC DNA]</scope>
    <source>
        <strain evidence="2 3">HHB12029</strain>
    </source>
</reference>
<dbReference type="OrthoDB" id="2686689at2759"/>
<organism evidence="2 3">
    <name type="scientific">Exidia glandulosa HHB12029</name>
    <dbReference type="NCBI Taxonomy" id="1314781"/>
    <lineage>
        <taxon>Eukaryota</taxon>
        <taxon>Fungi</taxon>
        <taxon>Dikarya</taxon>
        <taxon>Basidiomycota</taxon>
        <taxon>Agaricomycotina</taxon>
        <taxon>Agaricomycetes</taxon>
        <taxon>Auriculariales</taxon>
        <taxon>Exidiaceae</taxon>
        <taxon>Exidia</taxon>
    </lineage>
</organism>
<accession>A0A165BS81</accession>
<evidence type="ECO:0000259" key="1">
    <source>
        <dbReference type="Pfam" id="PF24764"/>
    </source>
</evidence>
<name>A0A165BS81_EXIGL</name>
<dbReference type="EMBL" id="KV426412">
    <property type="protein sequence ID" value="KZV81151.1"/>
    <property type="molecule type" value="Genomic_DNA"/>
</dbReference>